<evidence type="ECO:0000313" key="3">
    <source>
        <dbReference type="Proteomes" id="UP000028837"/>
    </source>
</evidence>
<feature type="compositionally biased region" description="Basic and acidic residues" evidence="1">
    <location>
        <begin position="234"/>
        <end position="251"/>
    </location>
</feature>
<feature type="region of interest" description="Disordered" evidence="1">
    <location>
        <begin position="1105"/>
        <end position="1124"/>
    </location>
</feature>
<protein>
    <submittedName>
        <fullName evidence="2">AP2 domain transcription factor AP2X-1</fullName>
    </submittedName>
</protein>
<feature type="compositionally biased region" description="Basic and acidic residues" evidence="1">
    <location>
        <begin position="132"/>
        <end position="143"/>
    </location>
</feature>
<feature type="compositionally biased region" description="Low complexity" evidence="1">
    <location>
        <begin position="378"/>
        <end position="390"/>
    </location>
</feature>
<feature type="region of interest" description="Disordered" evidence="1">
    <location>
        <begin position="1"/>
        <end position="26"/>
    </location>
</feature>
<feature type="region of interest" description="Disordered" evidence="1">
    <location>
        <begin position="66"/>
        <end position="428"/>
    </location>
</feature>
<feature type="compositionally biased region" description="Low complexity" evidence="1">
    <location>
        <begin position="397"/>
        <end position="428"/>
    </location>
</feature>
<feature type="region of interest" description="Disordered" evidence="1">
    <location>
        <begin position="962"/>
        <end position="1001"/>
    </location>
</feature>
<feature type="compositionally biased region" description="Low complexity" evidence="1">
    <location>
        <begin position="1212"/>
        <end position="1226"/>
    </location>
</feature>
<feature type="compositionally biased region" description="Low complexity" evidence="1">
    <location>
        <begin position="253"/>
        <end position="271"/>
    </location>
</feature>
<feature type="region of interest" description="Disordered" evidence="1">
    <location>
        <begin position="678"/>
        <end position="730"/>
    </location>
</feature>
<feature type="compositionally biased region" description="Low complexity" evidence="1">
    <location>
        <begin position="281"/>
        <end position="296"/>
    </location>
</feature>
<feature type="compositionally biased region" description="Polar residues" evidence="1">
    <location>
        <begin position="192"/>
        <end position="204"/>
    </location>
</feature>
<evidence type="ECO:0000256" key="1">
    <source>
        <dbReference type="SAM" id="MobiDB-lite"/>
    </source>
</evidence>
<feature type="compositionally biased region" description="Low complexity" evidence="1">
    <location>
        <begin position="1185"/>
        <end position="1198"/>
    </location>
</feature>
<feature type="compositionally biased region" description="Polar residues" evidence="1">
    <location>
        <begin position="1160"/>
        <end position="1171"/>
    </location>
</feature>
<feature type="compositionally biased region" description="Basic and acidic residues" evidence="1">
    <location>
        <begin position="1"/>
        <end position="25"/>
    </location>
</feature>
<name>A0A086KKX6_TOXGO</name>
<accession>A0A086KKX6</accession>
<feature type="compositionally biased region" description="Low complexity" evidence="1">
    <location>
        <begin position="313"/>
        <end position="324"/>
    </location>
</feature>
<reference evidence="2 3" key="1">
    <citation type="submission" date="2014-02" db="EMBL/GenBank/DDBJ databases">
        <authorList>
            <person name="Sibley D."/>
            <person name="Venepally P."/>
            <person name="Karamycheva S."/>
            <person name="Hadjithomas M."/>
            <person name="Khan A."/>
            <person name="Brunk B."/>
            <person name="Roos D."/>
            <person name="Caler E."/>
            <person name="Lorenzi H."/>
        </authorList>
    </citation>
    <scope>NUCLEOTIDE SEQUENCE [LARGE SCALE GENOMIC DNA]</scope>
    <source>
        <strain evidence="2 3">GAB2-2007-GAL-DOM2</strain>
    </source>
</reference>
<feature type="compositionally biased region" description="Low complexity" evidence="1">
    <location>
        <begin position="1240"/>
        <end position="1255"/>
    </location>
</feature>
<evidence type="ECO:0000313" key="2">
    <source>
        <dbReference type="EMBL" id="KFG45044.1"/>
    </source>
</evidence>
<dbReference type="EMBL" id="AHZU02000385">
    <property type="protein sequence ID" value="KFG45044.1"/>
    <property type="molecule type" value="Genomic_DNA"/>
</dbReference>
<organism evidence="2 3">
    <name type="scientific">Toxoplasma gondii GAB2-2007-GAL-DOM2</name>
    <dbReference type="NCBI Taxonomy" id="1130820"/>
    <lineage>
        <taxon>Eukaryota</taxon>
        <taxon>Sar</taxon>
        <taxon>Alveolata</taxon>
        <taxon>Apicomplexa</taxon>
        <taxon>Conoidasida</taxon>
        <taxon>Coccidia</taxon>
        <taxon>Eucoccidiorida</taxon>
        <taxon>Eimeriorina</taxon>
        <taxon>Sarcocystidae</taxon>
        <taxon>Toxoplasma</taxon>
    </lineage>
</organism>
<feature type="compositionally biased region" description="Basic and acidic residues" evidence="1">
    <location>
        <begin position="969"/>
        <end position="995"/>
    </location>
</feature>
<feature type="region of interest" description="Disordered" evidence="1">
    <location>
        <begin position="583"/>
        <end position="650"/>
    </location>
</feature>
<feature type="compositionally biased region" description="Low complexity" evidence="1">
    <location>
        <begin position="598"/>
        <end position="614"/>
    </location>
</feature>
<feature type="compositionally biased region" description="Basic and acidic residues" evidence="1">
    <location>
        <begin position="210"/>
        <end position="220"/>
    </location>
</feature>
<feature type="compositionally biased region" description="Low complexity" evidence="1">
    <location>
        <begin position="1262"/>
        <end position="1275"/>
    </location>
</feature>
<dbReference type="VEuPathDB" id="ToxoDB:TGDOM2_227900"/>
<feature type="compositionally biased region" description="Basic and acidic residues" evidence="1">
    <location>
        <begin position="623"/>
        <end position="647"/>
    </location>
</feature>
<feature type="region of interest" description="Disordered" evidence="1">
    <location>
        <begin position="1143"/>
        <end position="1292"/>
    </location>
</feature>
<sequence>MCQERKPRELSLRNNSRARERRGSKLEPGVLCLSLSACPSVAPNDRGGVTTPRSLHAWTREVSACRLPRQQVSRPLPRRSLSRPRSEPDESPVKGPGQRVEASAVEGGPSASSAERLQVDDGLAAMRKTKKGKGEEGGEETERWATQAVEQQGALKPAGEETAVPGASERSASPQQAMEGSCGVETPETFFGVSTGNSQGSPSPESVAGEEARPERENAEKSATGGSASKAKKPSRESARRPDTALIDRHLIAASPSPSSARRSSTCSPSPHSREGEDKPGSGAPPASSPSANAGALEPAEKGTPGSPPQDVLPALPASSSSPSTGGGSPLSPPPGQAPRTESGAPGSGALSLRRSLRHRQPVRPAAIAVSPLGGPGSSLSSRSASPTRRGGVSPCGPATAVGKGAGAASGAAALPGVGAKAPPSATSLAGLSGRSLLASVSPSAAALGPGAPGKKKAGQVQGAAKARGAPPFVLAEYWPGVTLDEMEKGELSWARAAAGLPLPASPHKVPGGPAPPVGGPPARDEDGVAACAGEKGKEKAFLGSGRSQAAQGLPGIDAVAAACWGGAGVDSRVLAPAEGEASGAFGPGGEKKKVHASSDSSGGSRAALGGRASVQGKARKPAGWEEERGRRDDRSRGRRDETDGPRFDVTWFVDDSPLAHTRKRTRWDSLWVRPASPVRVTGDSAPEESPERREGGGRAPDLQASMAKRRTADSGLEEEAQVERGFSSSDSDDCDWHLPTRTVCSSLAPFAASKAHLVPRCCYCLLPRRLPGRHTEAGGPPRDLLGWSTSVESEETRGRYLQLYCACTKRPFGESVLQGAAGRRGLLLPVATNALLYSVRRVALDGAASEQKSEALPTSAVSRPSSAVRARSSCASSGCDDGRAEVAPGAPAETIYRWRDPCTLQTFSSSLDRIQGSLAATAAVAAAAESAGKPVAFLPRLYWDSQADCYIASCLRWEEEAQPTPAAERGEKRNGVERPAEARERGRDEKKPEDPSVPGLRRRSLKLLQKKFSVAFLGDAKAHFYASEWLKWQHKGQRMMDEEDRRQEVARQMLLVSPLLAGRKAPAKAPGGCSKKASSLSAAQLALASGRPLTPEEEAELKRQLENKERQKKQKLLRQQWRRQQAREAKLRLREAEAAAAAAAAAGAPSAPGTTGASQTRSPQSQQKSESLPVLRSKTEVLQPSPGASFAPASSRSTLPAGESGAAPCEGVGTRRSAAAATSVAPEKVTGRKSETARDAASASLEAAKSTMVTRGGGRGSSVVAVTRSTSSPSGRAASVASSTLGGFGAR</sequence>
<gene>
    <name evidence="2" type="ORF">TGDOM2_227900</name>
</gene>
<feature type="compositionally biased region" description="Basic and acidic residues" evidence="1">
    <location>
        <begin position="1230"/>
        <end position="1239"/>
    </location>
</feature>
<dbReference type="OrthoDB" id="10493598at2759"/>
<feature type="region of interest" description="Disordered" evidence="1">
    <location>
        <begin position="506"/>
        <end position="527"/>
    </location>
</feature>
<proteinExistence type="predicted"/>
<comment type="caution">
    <text evidence="2">The sequence shown here is derived from an EMBL/GenBank/DDBJ whole genome shotgun (WGS) entry which is preliminary data.</text>
</comment>
<feature type="region of interest" description="Disordered" evidence="1">
    <location>
        <begin position="445"/>
        <end position="464"/>
    </location>
</feature>
<feature type="compositionally biased region" description="Low complexity" evidence="1">
    <location>
        <begin position="1143"/>
        <end position="1159"/>
    </location>
</feature>
<dbReference type="Proteomes" id="UP000028837">
    <property type="component" value="Unassembled WGS sequence"/>
</dbReference>